<dbReference type="InterPro" id="IPR011765">
    <property type="entry name" value="Pept_M16_N"/>
</dbReference>
<dbReference type="InterPro" id="IPR011249">
    <property type="entry name" value="Metalloenz_LuxS/M16"/>
</dbReference>
<dbReference type="InterPro" id="IPR050626">
    <property type="entry name" value="Peptidase_M16"/>
</dbReference>
<dbReference type="PANTHER" id="PTHR43690:SF18">
    <property type="entry name" value="INSULIN-DEGRADING ENZYME-RELATED"/>
    <property type="match status" value="1"/>
</dbReference>
<dbReference type="PANTHER" id="PTHR43690">
    <property type="entry name" value="NARDILYSIN"/>
    <property type="match status" value="1"/>
</dbReference>
<keyword evidence="6" id="KW-0482">Metalloprotease</keyword>
<dbReference type="InterPro" id="IPR054734">
    <property type="entry name" value="PqqF-like_C_4"/>
</dbReference>
<dbReference type="EnsemblFungi" id="FOXG_06921T0">
    <property type="protein sequence ID" value="FOXG_06921P0"/>
    <property type="gene ID" value="FOXG_06921"/>
</dbReference>
<evidence type="ECO:0000256" key="5">
    <source>
        <dbReference type="ARBA" id="ARBA00022833"/>
    </source>
</evidence>
<evidence type="ECO:0000256" key="2">
    <source>
        <dbReference type="ARBA" id="ARBA00022670"/>
    </source>
</evidence>
<dbReference type="GO" id="GO:0005739">
    <property type="term" value="C:mitochondrion"/>
    <property type="evidence" value="ECO:0007669"/>
    <property type="project" value="TreeGrafter"/>
</dbReference>
<keyword evidence="3" id="KW-0479">Metal-binding</keyword>
<accession>A0A0D2XSG9</accession>
<dbReference type="STRING" id="426428.A0A0D2XSG9"/>
<name>A0A0D2XSG9_FUSOF</name>
<dbReference type="GO" id="GO:0046872">
    <property type="term" value="F:metal ion binding"/>
    <property type="evidence" value="ECO:0007669"/>
    <property type="project" value="UniProtKB-KW"/>
</dbReference>
<feature type="domain" description="Peptidase M16 middle/third" evidence="9">
    <location>
        <begin position="254"/>
        <end position="367"/>
    </location>
</feature>
<organism evidence="11 12">
    <name type="scientific">Fusarium oxysporum (strain Fo5176)</name>
    <name type="common">Fusarium vascular wilt</name>
    <dbReference type="NCBI Taxonomy" id="660025"/>
    <lineage>
        <taxon>Eukaryota</taxon>
        <taxon>Fungi</taxon>
        <taxon>Dikarya</taxon>
        <taxon>Ascomycota</taxon>
        <taxon>Pezizomycotina</taxon>
        <taxon>Sordariomycetes</taxon>
        <taxon>Hypocreomycetidae</taxon>
        <taxon>Hypocreales</taxon>
        <taxon>Nectriaceae</taxon>
        <taxon>Fusarium</taxon>
        <taxon>Fusarium oxysporum species complex</taxon>
    </lineage>
</organism>
<feature type="region of interest" description="Disordered" evidence="7">
    <location>
        <begin position="499"/>
        <end position="520"/>
    </location>
</feature>
<dbReference type="EnsemblFungi" id="FOXG_16289T0">
    <property type="protein sequence ID" value="FOXG_16289P0"/>
    <property type="gene ID" value="FOXG_16289"/>
</dbReference>
<feature type="compositionally biased region" description="Basic and acidic residues" evidence="7">
    <location>
        <begin position="505"/>
        <end position="520"/>
    </location>
</feature>
<evidence type="ECO:0000259" key="9">
    <source>
        <dbReference type="Pfam" id="PF16187"/>
    </source>
</evidence>
<dbReference type="GO" id="GO:0051603">
    <property type="term" value="P:proteolysis involved in protein catabolic process"/>
    <property type="evidence" value="ECO:0007669"/>
    <property type="project" value="TreeGrafter"/>
</dbReference>
<dbReference type="Gene3D" id="3.30.830.10">
    <property type="entry name" value="Metalloenzyme, LuxS/M16 peptidase-like"/>
    <property type="match status" value="4"/>
</dbReference>
<dbReference type="VEuPathDB" id="FungiDB:FOXG_16289"/>
<evidence type="ECO:0000313" key="12">
    <source>
        <dbReference type="Proteomes" id="UP000002489"/>
    </source>
</evidence>
<dbReference type="GO" id="GO:0004222">
    <property type="term" value="F:metalloendopeptidase activity"/>
    <property type="evidence" value="ECO:0007669"/>
    <property type="project" value="TreeGrafter"/>
</dbReference>
<keyword evidence="2" id="KW-0645">Protease</keyword>
<evidence type="ECO:0000259" key="10">
    <source>
        <dbReference type="Pfam" id="PF22456"/>
    </source>
</evidence>
<evidence type="ECO:0000256" key="4">
    <source>
        <dbReference type="ARBA" id="ARBA00022801"/>
    </source>
</evidence>
<feature type="domain" description="Coenzyme PQQ synthesis protein F-like C-terminal lobe" evidence="10">
    <location>
        <begin position="409"/>
        <end position="495"/>
    </location>
</feature>
<dbReference type="Pfam" id="PF16187">
    <property type="entry name" value="Peptidase_M16_M"/>
    <property type="match status" value="1"/>
</dbReference>
<evidence type="ECO:0000256" key="1">
    <source>
        <dbReference type="ARBA" id="ARBA00007261"/>
    </source>
</evidence>
<keyword evidence="5" id="KW-0862">Zinc</keyword>
<dbReference type="VEuPathDB" id="FungiDB:FOXG_06921"/>
<protein>
    <recommendedName>
        <fullName evidence="13">Insulysin</fullName>
    </recommendedName>
</protein>
<evidence type="ECO:0000256" key="7">
    <source>
        <dbReference type="SAM" id="MobiDB-lite"/>
    </source>
</evidence>
<dbReference type="GO" id="GO:0005829">
    <property type="term" value="C:cytosol"/>
    <property type="evidence" value="ECO:0007669"/>
    <property type="project" value="TreeGrafter"/>
</dbReference>
<evidence type="ECO:0000256" key="3">
    <source>
        <dbReference type="ARBA" id="ARBA00022723"/>
    </source>
</evidence>
<feature type="domain" description="Peptidase M16 N-terminal" evidence="8">
    <location>
        <begin position="33"/>
        <end position="148"/>
    </location>
</feature>
<reference evidence="12" key="1">
    <citation type="journal article" date="2012" name="Mol. Plant Microbe Interact.">
        <title>A highly conserved effector in Fusarium oxysporum is required for full virulence on Arabidopsis.</title>
        <authorList>
            <person name="Thatcher L.F."/>
            <person name="Gardiner D.M."/>
            <person name="Kazan K."/>
            <person name="Manners J."/>
        </authorList>
    </citation>
    <scope>NUCLEOTIDE SEQUENCE [LARGE SCALE GENOMIC DNA]</scope>
    <source>
        <strain evidence="12">Fo5176</strain>
    </source>
</reference>
<gene>
    <name evidence="11" type="primary">28957194</name>
</gene>
<sequence length="520" mass="59382">MMLVTDSLKKPSLNDRDYRIIRLNNELEALRMHDSETDKASAALDINVGNFSDESDISGTVHAVEYFFLMGTKKFSIENEYSQRLSANSGTSNAYTGSTSMNYFFYISVKPDNGQDPSDTNPSPLSGALDRFAQFFIEPLFLSETLDRGLKAEFMFATQPSRYISHLIGHEGPGSIMSYIRSKGWANGLNAGAYPMCPGTPGIFDMQVCLTEDGLKNYPEIIEIFSRTSLSCEKWYGTEYRHDKIPNDLMQECTEPRVIRNDSIARTQWKKDDIFWVSRANLIVSLKTPLFYASAENNVKARLFSDLVRDALEMYSYDAELAGLQYKISLDSRGLFLDVSGYDDKLPVLLDQIVTTMRDLDIKKYRLRLRGAGSGAFGCHLEGIRLFQKQMLGQVFIEVREDRDIRTKTLIRGPAFDQLRTKEPFGYIVFSMPRTFSMTYGFRFLIQSEMAPKFLDSRSEAFLVRYADTLEKMNDTEFEGPQRSLIVWRRRDRSSIHLQAQGKAEGVDKRQEEAQKNANM</sequence>
<evidence type="ECO:0000256" key="6">
    <source>
        <dbReference type="ARBA" id="ARBA00023049"/>
    </source>
</evidence>
<reference evidence="11" key="2">
    <citation type="submission" date="2025-05" db="UniProtKB">
        <authorList>
            <consortium name="EnsemblFungi"/>
        </authorList>
    </citation>
    <scope>IDENTIFICATION</scope>
    <source>
        <strain evidence="11">4287 / CBS 123668 / FGSC 9935 / NRRL 34936</strain>
    </source>
</reference>
<evidence type="ECO:0008006" key="13">
    <source>
        <dbReference type="Google" id="ProtNLM"/>
    </source>
</evidence>
<dbReference type="GO" id="GO:0043171">
    <property type="term" value="P:peptide catabolic process"/>
    <property type="evidence" value="ECO:0007669"/>
    <property type="project" value="TreeGrafter"/>
</dbReference>
<dbReference type="Proteomes" id="UP000002489">
    <property type="component" value="Unassembled WGS sequence"/>
</dbReference>
<evidence type="ECO:0000259" key="8">
    <source>
        <dbReference type="Pfam" id="PF00675"/>
    </source>
</evidence>
<dbReference type="AlphaFoldDB" id="A0A0D2XSG9"/>
<evidence type="ECO:0000313" key="11">
    <source>
        <dbReference type="EnsemblFungi" id="FOXG_06921P0"/>
    </source>
</evidence>
<dbReference type="Pfam" id="PF22456">
    <property type="entry name" value="PqqF-like_C_4"/>
    <property type="match status" value="1"/>
</dbReference>
<dbReference type="Pfam" id="PF00675">
    <property type="entry name" value="Peptidase_M16"/>
    <property type="match status" value="1"/>
</dbReference>
<dbReference type="InterPro" id="IPR032632">
    <property type="entry name" value="Peptidase_M16_M"/>
</dbReference>
<proteinExistence type="inferred from homology"/>
<comment type="similarity">
    <text evidence="1">Belongs to the peptidase M16 family.</text>
</comment>
<dbReference type="SUPFAM" id="SSF63411">
    <property type="entry name" value="LuxS/MPP-like metallohydrolase"/>
    <property type="match status" value="4"/>
</dbReference>
<keyword evidence="4" id="KW-0378">Hydrolase</keyword>